<keyword evidence="3" id="KW-1185">Reference proteome</keyword>
<feature type="transmembrane region" description="Helical" evidence="1">
    <location>
        <begin position="12"/>
        <end position="29"/>
    </location>
</feature>
<keyword evidence="1" id="KW-0472">Membrane</keyword>
<feature type="transmembrane region" description="Helical" evidence="1">
    <location>
        <begin position="41"/>
        <end position="62"/>
    </location>
</feature>
<feature type="transmembrane region" description="Helical" evidence="1">
    <location>
        <begin position="82"/>
        <end position="103"/>
    </location>
</feature>
<organism evidence="2 3">
    <name type="scientific">Armillaria gallica</name>
    <name type="common">Bulbous honey fungus</name>
    <name type="synonym">Armillaria bulbosa</name>
    <dbReference type="NCBI Taxonomy" id="47427"/>
    <lineage>
        <taxon>Eukaryota</taxon>
        <taxon>Fungi</taxon>
        <taxon>Dikarya</taxon>
        <taxon>Basidiomycota</taxon>
        <taxon>Agaricomycotina</taxon>
        <taxon>Agaricomycetes</taxon>
        <taxon>Agaricomycetidae</taxon>
        <taxon>Agaricales</taxon>
        <taxon>Marasmiineae</taxon>
        <taxon>Physalacriaceae</taxon>
        <taxon>Armillaria</taxon>
    </lineage>
</organism>
<keyword evidence="1" id="KW-0812">Transmembrane</keyword>
<keyword evidence="1" id="KW-1133">Transmembrane helix</keyword>
<feature type="transmembrane region" description="Helical" evidence="1">
    <location>
        <begin position="115"/>
        <end position="135"/>
    </location>
</feature>
<feature type="transmembrane region" description="Helical" evidence="1">
    <location>
        <begin position="216"/>
        <end position="235"/>
    </location>
</feature>
<sequence length="243" mass="27009">MPTATPTAELLLYAGLTALVIGTVWRVALEVRDRGWSRFIRCGLVIIVYLIATSPLAVRSIFIQDIGDDETQGTAYIYPHGWILLSSTSFMANILITNCIAIWRCWFLSDRRWMFSIISGLCTLVGTIFTGFGLYQMLATLVSGISCVVQIDWMLPYFSMSLAVTISCTVVILYQVVGPHIMRWLWIKVIVESSLLFAVGPIILLVVYAMSDMRTGCPMLVVTMTISLAPILAVAQAKRIGIW</sequence>
<proteinExistence type="predicted"/>
<feature type="transmembrane region" description="Helical" evidence="1">
    <location>
        <begin position="155"/>
        <end position="177"/>
    </location>
</feature>
<name>A0A2H3DAV9_ARMGA</name>
<evidence type="ECO:0000313" key="3">
    <source>
        <dbReference type="Proteomes" id="UP000217790"/>
    </source>
</evidence>
<evidence type="ECO:0000256" key="1">
    <source>
        <dbReference type="SAM" id="Phobius"/>
    </source>
</evidence>
<feature type="transmembrane region" description="Helical" evidence="1">
    <location>
        <begin position="189"/>
        <end position="210"/>
    </location>
</feature>
<reference evidence="3" key="1">
    <citation type="journal article" date="2017" name="Nat. Ecol. Evol.">
        <title>Genome expansion and lineage-specific genetic innovations in the forest pathogenic fungi Armillaria.</title>
        <authorList>
            <person name="Sipos G."/>
            <person name="Prasanna A.N."/>
            <person name="Walter M.C."/>
            <person name="O'Connor E."/>
            <person name="Balint B."/>
            <person name="Krizsan K."/>
            <person name="Kiss B."/>
            <person name="Hess J."/>
            <person name="Varga T."/>
            <person name="Slot J."/>
            <person name="Riley R."/>
            <person name="Boka B."/>
            <person name="Rigling D."/>
            <person name="Barry K."/>
            <person name="Lee J."/>
            <person name="Mihaltcheva S."/>
            <person name="LaButti K."/>
            <person name="Lipzen A."/>
            <person name="Waldron R."/>
            <person name="Moloney N.M."/>
            <person name="Sperisen C."/>
            <person name="Kredics L."/>
            <person name="Vagvoelgyi C."/>
            <person name="Patrignani A."/>
            <person name="Fitzpatrick D."/>
            <person name="Nagy I."/>
            <person name="Doyle S."/>
            <person name="Anderson J.B."/>
            <person name="Grigoriev I.V."/>
            <person name="Gueldener U."/>
            <person name="Muensterkoetter M."/>
            <person name="Nagy L.G."/>
        </authorList>
    </citation>
    <scope>NUCLEOTIDE SEQUENCE [LARGE SCALE GENOMIC DNA]</scope>
    <source>
        <strain evidence="3">Ar21-2</strain>
    </source>
</reference>
<protein>
    <submittedName>
        <fullName evidence="2">Uncharacterized protein</fullName>
    </submittedName>
</protein>
<evidence type="ECO:0000313" key="2">
    <source>
        <dbReference type="EMBL" id="PBK92371.1"/>
    </source>
</evidence>
<dbReference type="Proteomes" id="UP000217790">
    <property type="component" value="Unassembled WGS sequence"/>
</dbReference>
<gene>
    <name evidence="2" type="ORF">ARMGADRAFT_1081160</name>
</gene>
<dbReference type="EMBL" id="KZ293659">
    <property type="protein sequence ID" value="PBK92371.1"/>
    <property type="molecule type" value="Genomic_DNA"/>
</dbReference>
<accession>A0A2H3DAV9</accession>
<dbReference type="OrthoDB" id="2936465at2759"/>
<dbReference type="InParanoid" id="A0A2H3DAV9"/>
<dbReference type="AlphaFoldDB" id="A0A2H3DAV9"/>